<keyword evidence="7" id="KW-1185">Reference proteome</keyword>
<proteinExistence type="predicted"/>
<accession>A0A1I3WT96</accession>
<keyword evidence="5" id="KW-0119">Carbohydrate metabolism</keyword>
<dbReference type="AlphaFoldDB" id="A0A1I3WT96"/>
<sequence length="233" mass="26533">MKILVNADDFGLTKGINEGVIDAHINGVVTRTTLMMNGMAVEDAIKLAKETPSLKVGIHLTLSFGKPLNKLETNLLTNDSGHFKYTSTEVSLTQTEIEQVKIEWTTQIEEFLKTGLTLDHIDSHHHVHGWQDLKTVVQELSTQYNLPVRYTESLKDKPEQLLTENLWLNFYKEGINDQLFEELSSLPYHSIEVMVHPAVVDTDLRQISSYTDFREKETQILKTLKVKEGITLI</sequence>
<dbReference type="GO" id="GO:0046872">
    <property type="term" value="F:metal ion binding"/>
    <property type="evidence" value="ECO:0007669"/>
    <property type="project" value="UniProtKB-KW"/>
</dbReference>
<evidence type="ECO:0000313" key="7">
    <source>
        <dbReference type="Proteomes" id="UP000199589"/>
    </source>
</evidence>
<dbReference type="GO" id="GO:0000272">
    <property type="term" value="P:polysaccharide catabolic process"/>
    <property type="evidence" value="ECO:0007669"/>
    <property type="project" value="InterPro"/>
</dbReference>
<name>A0A1I3WT96_9LACT</name>
<dbReference type="PANTHER" id="PTHR31609">
    <property type="entry name" value="YDJC DEACETYLASE FAMILY MEMBER"/>
    <property type="match status" value="1"/>
</dbReference>
<dbReference type="Proteomes" id="UP000199589">
    <property type="component" value="Unassembled WGS sequence"/>
</dbReference>
<comment type="cofactor">
    <cofactor evidence="1">
        <name>Mg(2+)</name>
        <dbReference type="ChEBI" id="CHEBI:18420"/>
    </cofactor>
</comment>
<reference evidence="7" key="1">
    <citation type="submission" date="2016-10" db="EMBL/GenBank/DDBJ databases">
        <authorList>
            <person name="Varghese N."/>
            <person name="Submissions S."/>
        </authorList>
    </citation>
    <scope>NUCLEOTIDE SEQUENCE [LARGE SCALE GENOMIC DNA]</scope>
    <source>
        <strain evidence="7">DSM 16108</strain>
    </source>
</reference>
<keyword evidence="4" id="KW-0460">Magnesium</keyword>
<gene>
    <name evidence="6" type="ORF">SAMN04488569_101020</name>
</gene>
<evidence type="ECO:0000256" key="3">
    <source>
        <dbReference type="ARBA" id="ARBA00022801"/>
    </source>
</evidence>
<evidence type="ECO:0008006" key="8">
    <source>
        <dbReference type="Google" id="ProtNLM"/>
    </source>
</evidence>
<evidence type="ECO:0000256" key="2">
    <source>
        <dbReference type="ARBA" id="ARBA00022723"/>
    </source>
</evidence>
<keyword evidence="2" id="KW-0479">Metal-binding</keyword>
<organism evidence="6 7">
    <name type="scientific">Marinilactibacillus piezotolerans</name>
    <dbReference type="NCBI Taxonomy" id="258723"/>
    <lineage>
        <taxon>Bacteria</taxon>
        <taxon>Bacillati</taxon>
        <taxon>Bacillota</taxon>
        <taxon>Bacilli</taxon>
        <taxon>Lactobacillales</taxon>
        <taxon>Carnobacteriaceae</taxon>
        <taxon>Marinilactibacillus</taxon>
    </lineage>
</organism>
<dbReference type="OrthoDB" id="9774177at2"/>
<evidence type="ECO:0000256" key="5">
    <source>
        <dbReference type="ARBA" id="ARBA00023277"/>
    </source>
</evidence>
<dbReference type="InterPro" id="IPR022948">
    <property type="entry name" value="COD_ChbG_bac"/>
</dbReference>
<protein>
    <recommendedName>
        <fullName evidence="8">Carbohydrate deacetylase</fullName>
    </recommendedName>
</protein>
<evidence type="ECO:0000256" key="1">
    <source>
        <dbReference type="ARBA" id="ARBA00001946"/>
    </source>
</evidence>
<dbReference type="SUPFAM" id="SSF88713">
    <property type="entry name" value="Glycoside hydrolase/deacetylase"/>
    <property type="match status" value="1"/>
</dbReference>
<evidence type="ECO:0000256" key="4">
    <source>
        <dbReference type="ARBA" id="ARBA00022842"/>
    </source>
</evidence>
<dbReference type="NCBIfam" id="NF002559">
    <property type="entry name" value="PRK02134.1"/>
    <property type="match status" value="1"/>
</dbReference>
<dbReference type="Gene3D" id="3.20.20.370">
    <property type="entry name" value="Glycoside hydrolase/deacetylase"/>
    <property type="match status" value="1"/>
</dbReference>
<dbReference type="CDD" id="cd10803">
    <property type="entry name" value="YdjC_EF3048_like"/>
    <property type="match status" value="1"/>
</dbReference>
<dbReference type="GO" id="GO:0019213">
    <property type="term" value="F:deacetylase activity"/>
    <property type="evidence" value="ECO:0007669"/>
    <property type="project" value="TreeGrafter"/>
</dbReference>
<keyword evidence="3" id="KW-0378">Hydrolase</keyword>
<dbReference type="GO" id="GO:0016811">
    <property type="term" value="F:hydrolase activity, acting on carbon-nitrogen (but not peptide) bonds, in linear amides"/>
    <property type="evidence" value="ECO:0007669"/>
    <property type="project" value="InterPro"/>
</dbReference>
<dbReference type="PANTHER" id="PTHR31609:SF1">
    <property type="entry name" value="CARBOHYDRATE DEACETYLASE"/>
    <property type="match status" value="1"/>
</dbReference>
<dbReference type="Pfam" id="PF04794">
    <property type="entry name" value="YdjC"/>
    <property type="match status" value="1"/>
</dbReference>
<dbReference type="InterPro" id="IPR006879">
    <property type="entry name" value="YdjC-like"/>
</dbReference>
<evidence type="ECO:0000313" key="6">
    <source>
        <dbReference type="EMBL" id="SFK10768.1"/>
    </source>
</evidence>
<dbReference type="RefSeq" id="WP_091896449.1">
    <property type="nucleotide sequence ID" value="NZ_FOSJ01000010.1"/>
</dbReference>
<dbReference type="EMBL" id="FOSJ01000010">
    <property type="protein sequence ID" value="SFK10768.1"/>
    <property type="molecule type" value="Genomic_DNA"/>
</dbReference>
<dbReference type="InterPro" id="IPR011330">
    <property type="entry name" value="Glyco_hydro/deAcase_b/a-brl"/>
</dbReference>